<dbReference type="SMART" id="SM00490">
    <property type="entry name" value="HELICc"/>
    <property type="match status" value="1"/>
</dbReference>
<dbReference type="GO" id="GO:0003677">
    <property type="term" value="F:DNA binding"/>
    <property type="evidence" value="ECO:0007669"/>
    <property type="project" value="UniProtKB-KW"/>
</dbReference>
<dbReference type="Pfam" id="PF00271">
    <property type="entry name" value="Helicase_C"/>
    <property type="match status" value="1"/>
</dbReference>
<dbReference type="NCBIfam" id="NF008168">
    <property type="entry name" value="PRK10917.2-2"/>
    <property type="match status" value="1"/>
</dbReference>
<dbReference type="GO" id="GO:0006310">
    <property type="term" value="P:DNA recombination"/>
    <property type="evidence" value="ECO:0007669"/>
    <property type="project" value="UniProtKB-UniRule"/>
</dbReference>
<evidence type="ECO:0000256" key="6">
    <source>
        <dbReference type="ARBA" id="ARBA00022806"/>
    </source>
</evidence>
<dbReference type="GO" id="GO:0016887">
    <property type="term" value="F:ATP hydrolysis activity"/>
    <property type="evidence" value="ECO:0007669"/>
    <property type="project" value="RHEA"/>
</dbReference>
<dbReference type="Pfam" id="PF17191">
    <property type="entry name" value="RecG_wedge"/>
    <property type="match status" value="1"/>
</dbReference>
<evidence type="ECO:0000256" key="12">
    <source>
        <dbReference type="ARBA" id="ARBA00034617"/>
    </source>
</evidence>
<keyword evidence="3 15" id="KW-0547">Nucleotide-binding</keyword>
<keyword evidence="7 15" id="KW-0067">ATP-binding</keyword>
<dbReference type="PROSITE" id="PS51192">
    <property type="entry name" value="HELICASE_ATP_BIND_1"/>
    <property type="match status" value="1"/>
</dbReference>
<dbReference type="InterPro" id="IPR014001">
    <property type="entry name" value="Helicase_ATP-bd"/>
</dbReference>
<evidence type="ECO:0000256" key="8">
    <source>
        <dbReference type="ARBA" id="ARBA00023125"/>
    </source>
</evidence>
<name>A0A366IEF2_9FIRM</name>
<dbReference type="NCBIfam" id="NF008165">
    <property type="entry name" value="PRK10917.1-3"/>
    <property type="match status" value="1"/>
</dbReference>
<dbReference type="Pfam" id="PF00270">
    <property type="entry name" value="DEAD"/>
    <property type="match status" value="1"/>
</dbReference>
<dbReference type="OrthoDB" id="9804325at2"/>
<dbReference type="InterPro" id="IPR033454">
    <property type="entry name" value="RecG_wedge"/>
</dbReference>
<evidence type="ECO:0000313" key="19">
    <source>
        <dbReference type="Proteomes" id="UP000253490"/>
    </source>
</evidence>
<evidence type="ECO:0000259" key="16">
    <source>
        <dbReference type="PROSITE" id="PS51192"/>
    </source>
</evidence>
<dbReference type="Proteomes" id="UP000253490">
    <property type="component" value="Unassembled WGS sequence"/>
</dbReference>
<evidence type="ECO:0000256" key="13">
    <source>
        <dbReference type="ARBA" id="ARBA00034808"/>
    </source>
</evidence>
<evidence type="ECO:0000313" key="18">
    <source>
        <dbReference type="EMBL" id="RBP68288.1"/>
    </source>
</evidence>
<gene>
    <name evidence="18" type="ORF">DES36_10349</name>
</gene>
<evidence type="ECO:0000259" key="17">
    <source>
        <dbReference type="PROSITE" id="PS51194"/>
    </source>
</evidence>
<keyword evidence="19" id="KW-1185">Reference proteome</keyword>
<evidence type="ECO:0000256" key="1">
    <source>
        <dbReference type="ARBA" id="ARBA00007504"/>
    </source>
</evidence>
<comment type="similarity">
    <text evidence="1 15">Belongs to the helicase family. RecG subfamily.</text>
</comment>
<protein>
    <recommendedName>
        <fullName evidence="2 15">ATP-dependent DNA helicase RecG</fullName>
        <ecNumber evidence="13 15">5.6.2.4</ecNumber>
    </recommendedName>
</protein>
<evidence type="ECO:0000256" key="14">
    <source>
        <dbReference type="ARBA" id="ARBA00048988"/>
    </source>
</evidence>
<keyword evidence="6 15" id="KW-0347">Helicase</keyword>
<dbReference type="Gene3D" id="3.40.50.300">
    <property type="entry name" value="P-loop containing nucleotide triphosphate hydrolases"/>
    <property type="match status" value="2"/>
</dbReference>
<keyword evidence="10 15" id="KW-0234">DNA repair</keyword>
<evidence type="ECO:0000256" key="15">
    <source>
        <dbReference type="RuleBase" id="RU363016"/>
    </source>
</evidence>
<evidence type="ECO:0000256" key="3">
    <source>
        <dbReference type="ARBA" id="ARBA00022741"/>
    </source>
</evidence>
<dbReference type="NCBIfam" id="TIGR00643">
    <property type="entry name" value="recG"/>
    <property type="match status" value="1"/>
</dbReference>
<dbReference type="InterPro" id="IPR011545">
    <property type="entry name" value="DEAD/DEAH_box_helicase_dom"/>
</dbReference>
<dbReference type="GO" id="GO:0043138">
    <property type="term" value="F:3'-5' DNA helicase activity"/>
    <property type="evidence" value="ECO:0007669"/>
    <property type="project" value="UniProtKB-EC"/>
</dbReference>
<evidence type="ECO:0000256" key="9">
    <source>
        <dbReference type="ARBA" id="ARBA00023172"/>
    </source>
</evidence>
<comment type="catalytic activity">
    <reaction evidence="14 15">
        <text>ATP + H2O = ADP + phosphate + H(+)</text>
        <dbReference type="Rhea" id="RHEA:13065"/>
        <dbReference type="ChEBI" id="CHEBI:15377"/>
        <dbReference type="ChEBI" id="CHEBI:15378"/>
        <dbReference type="ChEBI" id="CHEBI:30616"/>
        <dbReference type="ChEBI" id="CHEBI:43474"/>
        <dbReference type="ChEBI" id="CHEBI:456216"/>
        <dbReference type="EC" id="5.6.2.4"/>
    </reaction>
</comment>
<dbReference type="InterPro" id="IPR012340">
    <property type="entry name" value="NA-bd_OB-fold"/>
</dbReference>
<evidence type="ECO:0000256" key="7">
    <source>
        <dbReference type="ARBA" id="ARBA00022840"/>
    </source>
</evidence>
<keyword evidence="8" id="KW-0238">DNA-binding</keyword>
<dbReference type="GO" id="GO:0005524">
    <property type="term" value="F:ATP binding"/>
    <property type="evidence" value="ECO:0007669"/>
    <property type="project" value="UniProtKB-KW"/>
</dbReference>
<dbReference type="AlphaFoldDB" id="A0A366IEF2"/>
<keyword evidence="9 15" id="KW-0233">DNA recombination</keyword>
<organism evidence="18 19">
    <name type="scientific">Alkalibaculum bacchi</name>
    <dbReference type="NCBI Taxonomy" id="645887"/>
    <lineage>
        <taxon>Bacteria</taxon>
        <taxon>Bacillati</taxon>
        <taxon>Bacillota</taxon>
        <taxon>Clostridia</taxon>
        <taxon>Eubacteriales</taxon>
        <taxon>Eubacteriaceae</taxon>
        <taxon>Alkalibaculum</taxon>
    </lineage>
</organism>
<dbReference type="PROSITE" id="PS51194">
    <property type="entry name" value="HELICASE_CTER"/>
    <property type="match status" value="1"/>
</dbReference>
<dbReference type="GO" id="GO:0006281">
    <property type="term" value="P:DNA repair"/>
    <property type="evidence" value="ECO:0007669"/>
    <property type="project" value="UniProtKB-UniRule"/>
</dbReference>
<comment type="function">
    <text evidence="15">Plays a critical role in recombination and DNA repair. Helps process Holliday junction intermediates to mature products by catalyzing branch migration. Has replication fork regression activity, unwinds stalled or blocked replication forks to make a HJ that can be resolved. Has a DNA unwinding activity characteristic of a DNA helicase with 3'-5' polarity.</text>
</comment>
<feature type="domain" description="Helicase C-terminal" evidence="17">
    <location>
        <begin position="457"/>
        <end position="612"/>
    </location>
</feature>
<comment type="caution">
    <text evidence="18">The sequence shown here is derived from an EMBL/GenBank/DDBJ whole genome shotgun (WGS) entry which is preliminary data.</text>
</comment>
<accession>A0A366IEF2</accession>
<dbReference type="InterPro" id="IPR047112">
    <property type="entry name" value="RecG/Mfd"/>
</dbReference>
<evidence type="ECO:0000256" key="2">
    <source>
        <dbReference type="ARBA" id="ARBA00017846"/>
    </source>
</evidence>
<comment type="catalytic activity">
    <reaction evidence="12 15">
        <text>Couples ATP hydrolysis with the unwinding of duplex DNA by translocating in the 3'-5' direction.</text>
        <dbReference type="EC" id="5.6.2.4"/>
    </reaction>
</comment>
<evidence type="ECO:0000256" key="10">
    <source>
        <dbReference type="ARBA" id="ARBA00023204"/>
    </source>
</evidence>
<reference evidence="18 19" key="1">
    <citation type="submission" date="2018-06" db="EMBL/GenBank/DDBJ databases">
        <title>Genomic Encyclopedia of Type Strains, Phase IV (KMG-IV): sequencing the most valuable type-strain genomes for metagenomic binning, comparative biology and taxonomic classification.</title>
        <authorList>
            <person name="Goeker M."/>
        </authorList>
    </citation>
    <scope>NUCLEOTIDE SEQUENCE [LARGE SCALE GENOMIC DNA]</scope>
    <source>
        <strain evidence="18 19">DSM 22112</strain>
    </source>
</reference>
<keyword evidence="4 15" id="KW-0227">DNA damage</keyword>
<evidence type="ECO:0000256" key="5">
    <source>
        <dbReference type="ARBA" id="ARBA00022801"/>
    </source>
</evidence>
<dbReference type="EC" id="5.6.2.4" evidence="13 15"/>
<dbReference type="Gene3D" id="2.40.50.140">
    <property type="entry name" value="Nucleic acid-binding proteins"/>
    <property type="match status" value="1"/>
</dbReference>
<feature type="domain" description="Helicase ATP-binding" evidence="16">
    <location>
        <begin position="272"/>
        <end position="435"/>
    </location>
</feature>
<dbReference type="RefSeq" id="WP_113919723.1">
    <property type="nucleotide sequence ID" value="NZ_QNRX01000003.1"/>
</dbReference>
<keyword evidence="5 15" id="KW-0378">Hydrolase</keyword>
<dbReference type="SUPFAM" id="SSF50249">
    <property type="entry name" value="Nucleic acid-binding proteins"/>
    <property type="match status" value="1"/>
</dbReference>
<dbReference type="CDD" id="cd17992">
    <property type="entry name" value="DEXHc_RecG"/>
    <property type="match status" value="1"/>
</dbReference>
<dbReference type="SUPFAM" id="SSF52540">
    <property type="entry name" value="P-loop containing nucleoside triphosphate hydrolases"/>
    <property type="match status" value="1"/>
</dbReference>
<sequence>MNLRDPIISIKGIGNTKEKLFHTLGIYKIGDLIEYYPISYEDRTKSISIEEAMDNHRSLIKATITSNLVTRKIRSSLSITKATARDHSGNFQVVWYNSPYIGRTVFAGKTYYFYGKVNKSFHNIQMEMPEVFQLNAEDLFSFIPKYSLTKGLTHKDIRKAIKNVFDKGITVEDYLSQELINKYKLMGLKEAYEKIHYAKNREDLTRARHRLIFNEFLEIQIAFRSMKEEINNDPLPFFLDDNRMNQVQELLNILPFQLTLSQKEVLEELYEDIRRSKQINRLIQGDVGSGKTIIAVIMLFICLLNGYQGVMMVPTAILAEQHYEYISNLFSKLNIGARVGLMTKFKTTKQRLEYLHKIAAGEYNLIVATHGVLQEDVEFSNLGLVITDEQHRFGVRQRKQLSNKGKDPHIIVMSATPIPRTTSLVLYGDLEVSTINALPAGRKPIKTYSVNTSYRSRIYKMILKEISDGRQAYILCPSIEMNDQMNSAEEVYEKCRNGAFKDIPIGLLHGKMNSEEKEEVMRAFYENKIKVLICTTVVEVGINVPNATIMLIENAERFGLAQLHQLRGRVGRGEHQSHCILLTDSKSQKTKQRMDVLIQSTDGFYISQRDLELRGPGDYFGFRQHGLPSFKLADLSKHQSILLEANEMVEYILHSAEQEYIKKKVLIAFQYKLDQISMN</sequence>
<dbReference type="InterPro" id="IPR027417">
    <property type="entry name" value="P-loop_NTPase"/>
</dbReference>
<dbReference type="InterPro" id="IPR004609">
    <property type="entry name" value="ATP-dep_DNA_helicase_RecG"/>
</dbReference>
<dbReference type="InterPro" id="IPR001650">
    <property type="entry name" value="Helicase_C-like"/>
</dbReference>
<evidence type="ECO:0000256" key="4">
    <source>
        <dbReference type="ARBA" id="ARBA00022763"/>
    </source>
</evidence>
<proteinExistence type="inferred from homology"/>
<dbReference type="PANTHER" id="PTHR47964:SF1">
    <property type="entry name" value="ATP-DEPENDENT DNA HELICASE HOMOLOG RECG, CHLOROPLASTIC"/>
    <property type="match status" value="1"/>
</dbReference>
<dbReference type="PANTHER" id="PTHR47964">
    <property type="entry name" value="ATP-DEPENDENT DNA HELICASE HOMOLOG RECG, CHLOROPLASTIC"/>
    <property type="match status" value="1"/>
</dbReference>
<dbReference type="EMBL" id="QNRX01000003">
    <property type="protein sequence ID" value="RBP68288.1"/>
    <property type="molecule type" value="Genomic_DNA"/>
</dbReference>
<keyword evidence="11" id="KW-0413">Isomerase</keyword>
<dbReference type="CDD" id="cd04488">
    <property type="entry name" value="RecG_wedge_OBF"/>
    <property type="match status" value="1"/>
</dbReference>
<evidence type="ECO:0000256" key="11">
    <source>
        <dbReference type="ARBA" id="ARBA00023235"/>
    </source>
</evidence>
<dbReference type="SMART" id="SM00487">
    <property type="entry name" value="DEXDc"/>
    <property type="match status" value="1"/>
</dbReference>